<reference evidence="1" key="1">
    <citation type="journal article" date="2014" name="Int. J. Syst. Evol. Microbiol.">
        <title>Complete genome sequence of Corynebacterium casei LMG S-19264T (=DSM 44701T), isolated from a smear-ripened cheese.</title>
        <authorList>
            <consortium name="US DOE Joint Genome Institute (JGI-PGF)"/>
            <person name="Walter F."/>
            <person name="Albersmeier A."/>
            <person name="Kalinowski J."/>
            <person name="Ruckert C."/>
        </authorList>
    </citation>
    <scope>NUCLEOTIDE SEQUENCE</scope>
    <source>
        <strain evidence="1">VKM B-2484</strain>
    </source>
</reference>
<dbReference type="AlphaFoldDB" id="A0A9W6JDH6"/>
<reference evidence="1" key="2">
    <citation type="submission" date="2023-01" db="EMBL/GenBank/DDBJ databases">
        <authorList>
            <person name="Sun Q."/>
            <person name="Evtushenko L."/>
        </authorList>
    </citation>
    <scope>NUCLEOTIDE SEQUENCE</scope>
    <source>
        <strain evidence="1">VKM B-2484</strain>
    </source>
</reference>
<dbReference type="Proteomes" id="UP001143370">
    <property type="component" value="Unassembled WGS sequence"/>
</dbReference>
<organism evidence="1 2">
    <name type="scientific">Ancylobacter dichloromethanicus</name>
    <dbReference type="NCBI Taxonomy" id="518825"/>
    <lineage>
        <taxon>Bacteria</taxon>
        <taxon>Pseudomonadati</taxon>
        <taxon>Pseudomonadota</taxon>
        <taxon>Alphaproteobacteria</taxon>
        <taxon>Hyphomicrobiales</taxon>
        <taxon>Xanthobacteraceae</taxon>
        <taxon>Ancylobacter</taxon>
    </lineage>
</organism>
<name>A0A9W6JDH6_9HYPH</name>
<keyword evidence="2" id="KW-1185">Reference proteome</keyword>
<gene>
    <name evidence="1" type="ORF">GCM10017643_37160</name>
</gene>
<evidence type="ECO:0000313" key="2">
    <source>
        <dbReference type="Proteomes" id="UP001143370"/>
    </source>
</evidence>
<accession>A0A9W6JDH6</accession>
<dbReference type="EMBL" id="BSFJ01000028">
    <property type="protein sequence ID" value="GLK73598.1"/>
    <property type="molecule type" value="Genomic_DNA"/>
</dbReference>
<proteinExistence type="predicted"/>
<protein>
    <submittedName>
        <fullName evidence="1">Uncharacterized protein</fullName>
    </submittedName>
</protein>
<evidence type="ECO:0000313" key="1">
    <source>
        <dbReference type="EMBL" id="GLK73598.1"/>
    </source>
</evidence>
<comment type="caution">
    <text evidence="1">The sequence shown here is derived from an EMBL/GenBank/DDBJ whole genome shotgun (WGS) entry which is preliminary data.</text>
</comment>
<sequence>MIERKDLRCIRGLPYDLGTLRVVLPNDLPVIKKLEFRSLQRPMKQFETAYIELSPGLIEVALPRVIDHNVPMFHHRPVMRAVVAVTVTASEDLAVAIERRLYGFREVGESSMGR</sequence>